<dbReference type="EMBL" id="SKBM01000014">
    <property type="protein sequence ID" value="TCZ59770.1"/>
    <property type="molecule type" value="Genomic_DNA"/>
</dbReference>
<evidence type="ECO:0000259" key="4">
    <source>
        <dbReference type="Pfam" id="PF25954"/>
    </source>
</evidence>
<dbReference type="PANTHER" id="PTHR30097:SF4">
    <property type="entry name" value="SLR6042 PROTEIN"/>
    <property type="match status" value="1"/>
</dbReference>
<evidence type="ECO:0000259" key="5">
    <source>
        <dbReference type="Pfam" id="PF25975"/>
    </source>
</evidence>
<reference evidence="6 7" key="1">
    <citation type="submission" date="2019-03" db="EMBL/GenBank/DDBJ databases">
        <title>Paracraurococcus aquatilis NE82 genome sequence.</title>
        <authorList>
            <person name="Zhao Y."/>
            <person name="Du Z."/>
        </authorList>
    </citation>
    <scope>NUCLEOTIDE SEQUENCE [LARGE SCALE GENOMIC DNA]</scope>
    <source>
        <strain evidence="6 7">NE82</strain>
    </source>
</reference>
<dbReference type="SUPFAM" id="SSF111369">
    <property type="entry name" value="HlyD-like secretion proteins"/>
    <property type="match status" value="1"/>
</dbReference>
<evidence type="ECO:0000256" key="1">
    <source>
        <dbReference type="ARBA" id="ARBA00009477"/>
    </source>
</evidence>
<evidence type="ECO:0000256" key="2">
    <source>
        <dbReference type="ARBA" id="ARBA00022448"/>
    </source>
</evidence>
<dbReference type="GO" id="GO:0060003">
    <property type="term" value="P:copper ion export"/>
    <property type="evidence" value="ECO:0007669"/>
    <property type="project" value="TreeGrafter"/>
</dbReference>
<dbReference type="GO" id="GO:0022857">
    <property type="term" value="F:transmembrane transporter activity"/>
    <property type="evidence" value="ECO:0007669"/>
    <property type="project" value="InterPro"/>
</dbReference>
<dbReference type="Pfam" id="PF25919">
    <property type="entry name" value="BSH_CusB"/>
    <property type="match status" value="1"/>
</dbReference>
<dbReference type="PANTHER" id="PTHR30097">
    <property type="entry name" value="CATION EFFLUX SYSTEM PROTEIN CUSB"/>
    <property type="match status" value="1"/>
</dbReference>
<dbReference type="GO" id="GO:0030288">
    <property type="term" value="C:outer membrane-bounded periplasmic space"/>
    <property type="evidence" value="ECO:0007669"/>
    <property type="project" value="TreeGrafter"/>
</dbReference>
<keyword evidence="7" id="KW-1185">Reference proteome</keyword>
<feature type="domain" description="CusB-like barrel-sandwich hybrid" evidence="3">
    <location>
        <begin position="46"/>
        <end position="194"/>
    </location>
</feature>
<comment type="caution">
    <text evidence="6">The sequence shown here is derived from an EMBL/GenBank/DDBJ whole genome shotgun (WGS) entry which is preliminary data.</text>
</comment>
<dbReference type="InterPro" id="IPR051909">
    <property type="entry name" value="MFP_Cation_Efflux"/>
</dbReference>
<dbReference type="NCBIfam" id="TIGR01730">
    <property type="entry name" value="RND_mfp"/>
    <property type="match status" value="1"/>
</dbReference>
<proteinExistence type="inferred from homology"/>
<dbReference type="GO" id="GO:0016020">
    <property type="term" value="C:membrane"/>
    <property type="evidence" value="ECO:0007669"/>
    <property type="project" value="InterPro"/>
</dbReference>
<dbReference type="Gene3D" id="2.40.50.100">
    <property type="match status" value="1"/>
</dbReference>
<accession>A0A4V2WKT5</accession>
<dbReference type="Gene3D" id="2.40.30.170">
    <property type="match status" value="1"/>
</dbReference>
<evidence type="ECO:0000313" key="6">
    <source>
        <dbReference type="EMBL" id="TCZ59770.1"/>
    </source>
</evidence>
<dbReference type="Pfam" id="PF25975">
    <property type="entry name" value="CzcB_C"/>
    <property type="match status" value="1"/>
</dbReference>
<dbReference type="InterPro" id="IPR058649">
    <property type="entry name" value="CzcB_C"/>
</dbReference>
<keyword evidence="2" id="KW-0813">Transport</keyword>
<dbReference type="InterPro" id="IPR058790">
    <property type="entry name" value="BSH_CusB"/>
</dbReference>
<name>A0A4V2WKT5_9PROT</name>
<evidence type="ECO:0000259" key="3">
    <source>
        <dbReference type="Pfam" id="PF25919"/>
    </source>
</evidence>
<dbReference type="Gene3D" id="2.40.420.20">
    <property type="match status" value="1"/>
</dbReference>
<sequence>MNDVLIRMDERRARAAGIDVTRVQPEGGTAQTMLPGTVAVPPQQLRIVAAPAAGLVETVLVAPNEPVKAGQPIAKLRSTDLLEAQRTYLQALSGEELARQRLIRDEQMFKERIIAERRLLTTRAEADFARTTLQEREQMLALLGMAEADIKTLRESRKMAAALVVTAPEEGVVLETRTSAGERVAASAPLFSIARLKPLWVNLQVPLPQAMMIEPGTRMSVPGTPAQGEVIRLGRSVDPATQSVTAVVEVTDGAETLRPGQVVTAAVALRPNGTPQWRVPAGAVVRHAGRSWVFVRTAEGFRARPVTVISESAGASSIRAGLAPDDQVASRGILALLAELTDVYGG</sequence>
<feature type="domain" description="CusB-like beta-barrel" evidence="4">
    <location>
        <begin position="198"/>
        <end position="267"/>
    </location>
</feature>
<organism evidence="6 7">
    <name type="scientific">Roseicella aquatilis</name>
    <dbReference type="NCBI Taxonomy" id="2527868"/>
    <lineage>
        <taxon>Bacteria</taxon>
        <taxon>Pseudomonadati</taxon>
        <taxon>Pseudomonadota</taxon>
        <taxon>Alphaproteobacteria</taxon>
        <taxon>Acetobacterales</taxon>
        <taxon>Roseomonadaceae</taxon>
        <taxon>Roseicella</taxon>
    </lineage>
</organism>
<dbReference type="GO" id="GO:0046914">
    <property type="term" value="F:transition metal ion binding"/>
    <property type="evidence" value="ECO:0007669"/>
    <property type="project" value="TreeGrafter"/>
</dbReference>
<dbReference type="InterPro" id="IPR006143">
    <property type="entry name" value="RND_pump_MFP"/>
</dbReference>
<dbReference type="GO" id="GO:0015679">
    <property type="term" value="P:plasma membrane copper ion transport"/>
    <property type="evidence" value="ECO:0007669"/>
    <property type="project" value="TreeGrafter"/>
</dbReference>
<feature type="domain" description="CzcB-like C-terminal circularly permuted SH3-like" evidence="5">
    <location>
        <begin position="279"/>
        <end position="332"/>
    </location>
</feature>
<dbReference type="OrthoDB" id="9806939at2"/>
<dbReference type="InterPro" id="IPR058792">
    <property type="entry name" value="Beta-barrel_RND_2"/>
</dbReference>
<dbReference type="AlphaFoldDB" id="A0A4V2WKT5"/>
<evidence type="ECO:0000313" key="7">
    <source>
        <dbReference type="Proteomes" id="UP000295023"/>
    </source>
</evidence>
<protein>
    <submittedName>
        <fullName evidence="6">Efflux RND transporter periplasmic adaptor subunit</fullName>
    </submittedName>
</protein>
<comment type="similarity">
    <text evidence="1">Belongs to the membrane fusion protein (MFP) (TC 8.A.1) family.</text>
</comment>
<dbReference type="Pfam" id="PF25954">
    <property type="entry name" value="Beta-barrel_RND_2"/>
    <property type="match status" value="1"/>
</dbReference>
<dbReference type="Proteomes" id="UP000295023">
    <property type="component" value="Unassembled WGS sequence"/>
</dbReference>
<gene>
    <name evidence="6" type="ORF">EXY23_15240</name>
</gene>